<accession>A0AAD7IWH3</accession>
<dbReference type="InterPro" id="IPR011333">
    <property type="entry name" value="SKP1/BTB/POZ_sf"/>
</dbReference>
<dbReference type="AlphaFoldDB" id="A0AAD7IWH3"/>
<organism evidence="2 3">
    <name type="scientific">Mycena maculata</name>
    <dbReference type="NCBI Taxonomy" id="230809"/>
    <lineage>
        <taxon>Eukaryota</taxon>
        <taxon>Fungi</taxon>
        <taxon>Dikarya</taxon>
        <taxon>Basidiomycota</taxon>
        <taxon>Agaricomycotina</taxon>
        <taxon>Agaricomycetes</taxon>
        <taxon>Agaricomycetidae</taxon>
        <taxon>Agaricales</taxon>
        <taxon>Marasmiineae</taxon>
        <taxon>Mycenaceae</taxon>
        <taxon>Mycena</taxon>
    </lineage>
</organism>
<protein>
    <recommendedName>
        <fullName evidence="4">BTB domain-containing protein</fullName>
    </recommendedName>
</protein>
<keyword evidence="3" id="KW-1185">Reference proteome</keyword>
<feature type="region of interest" description="Disordered" evidence="1">
    <location>
        <begin position="51"/>
        <end position="73"/>
    </location>
</feature>
<proteinExistence type="predicted"/>
<evidence type="ECO:0000256" key="1">
    <source>
        <dbReference type="SAM" id="MobiDB-lite"/>
    </source>
</evidence>
<evidence type="ECO:0008006" key="4">
    <source>
        <dbReference type="Google" id="ProtNLM"/>
    </source>
</evidence>
<gene>
    <name evidence="2" type="ORF">DFH07DRAFT_523520</name>
</gene>
<sequence>MFAKMALLRAHSHGLDTYLAGITGEGFAESRKVDLDVHIPEEERFTEYDYMSDSDLDTDDEEESPPVIPSGLEGAEILDQDSGIVTTSSRPSPPARMGHVVVVKGHAYKTWSAFLHYLYTEKIAFRTSESPGDPTSPTPECSAKSMYRLADAFGLTDLKALALESLRSRLSVENIVDETFSSFTSCYPEIQDIEVELLIQHLPHLTEKIKDVLKDVCDGARPQSFNVLQKVVCRGTIAAQQSPHVERTATPPIDWAAPPRAAPSYTVSIVRAPPPFPFTRAQISSIRPVRQSVGIAR</sequence>
<dbReference type="Proteomes" id="UP001215280">
    <property type="component" value="Unassembled WGS sequence"/>
</dbReference>
<reference evidence="2" key="1">
    <citation type="submission" date="2023-03" db="EMBL/GenBank/DDBJ databases">
        <title>Massive genome expansion in bonnet fungi (Mycena s.s.) driven by repeated elements and novel gene families across ecological guilds.</title>
        <authorList>
            <consortium name="Lawrence Berkeley National Laboratory"/>
            <person name="Harder C.B."/>
            <person name="Miyauchi S."/>
            <person name="Viragh M."/>
            <person name="Kuo A."/>
            <person name="Thoen E."/>
            <person name="Andreopoulos B."/>
            <person name="Lu D."/>
            <person name="Skrede I."/>
            <person name="Drula E."/>
            <person name="Henrissat B."/>
            <person name="Morin E."/>
            <person name="Kohler A."/>
            <person name="Barry K."/>
            <person name="LaButti K."/>
            <person name="Morin E."/>
            <person name="Salamov A."/>
            <person name="Lipzen A."/>
            <person name="Mereny Z."/>
            <person name="Hegedus B."/>
            <person name="Baldrian P."/>
            <person name="Stursova M."/>
            <person name="Weitz H."/>
            <person name="Taylor A."/>
            <person name="Grigoriev I.V."/>
            <person name="Nagy L.G."/>
            <person name="Martin F."/>
            <person name="Kauserud H."/>
        </authorList>
    </citation>
    <scope>NUCLEOTIDE SEQUENCE</scope>
    <source>
        <strain evidence="2">CBHHK188m</strain>
    </source>
</reference>
<dbReference type="EMBL" id="JARJLG010000076">
    <property type="protein sequence ID" value="KAJ7751881.1"/>
    <property type="molecule type" value="Genomic_DNA"/>
</dbReference>
<name>A0AAD7IWH3_9AGAR</name>
<feature type="compositionally biased region" description="Acidic residues" evidence="1">
    <location>
        <begin position="51"/>
        <end position="64"/>
    </location>
</feature>
<evidence type="ECO:0000313" key="2">
    <source>
        <dbReference type="EMBL" id="KAJ7751881.1"/>
    </source>
</evidence>
<evidence type="ECO:0000313" key="3">
    <source>
        <dbReference type="Proteomes" id="UP001215280"/>
    </source>
</evidence>
<dbReference type="Gene3D" id="3.30.710.10">
    <property type="entry name" value="Potassium Channel Kv1.1, Chain A"/>
    <property type="match status" value="1"/>
</dbReference>
<comment type="caution">
    <text evidence="2">The sequence shown here is derived from an EMBL/GenBank/DDBJ whole genome shotgun (WGS) entry which is preliminary data.</text>
</comment>